<keyword evidence="2" id="KW-0472">Membrane</keyword>
<feature type="region of interest" description="Disordered" evidence="1">
    <location>
        <begin position="199"/>
        <end position="231"/>
    </location>
</feature>
<evidence type="ECO:0000259" key="3">
    <source>
        <dbReference type="Pfam" id="PF13548"/>
    </source>
</evidence>
<feature type="transmembrane region" description="Helical" evidence="2">
    <location>
        <begin position="115"/>
        <end position="133"/>
    </location>
</feature>
<dbReference type="Proteomes" id="UP000553209">
    <property type="component" value="Unassembled WGS sequence"/>
</dbReference>
<keyword evidence="2" id="KW-0812">Transmembrane</keyword>
<name>A0A7X6MEC9_9ACTN</name>
<dbReference type="RefSeq" id="WP_061078970.1">
    <property type="nucleotide sequence ID" value="NZ_JAAXPG010000008.1"/>
</dbReference>
<dbReference type="InterPro" id="IPR025196">
    <property type="entry name" value="DUF4126"/>
</dbReference>
<protein>
    <submittedName>
        <fullName evidence="4">DUF4126 domain-containing protein</fullName>
    </submittedName>
</protein>
<evidence type="ECO:0000256" key="1">
    <source>
        <dbReference type="SAM" id="MobiDB-lite"/>
    </source>
</evidence>
<evidence type="ECO:0000313" key="5">
    <source>
        <dbReference type="Proteomes" id="UP000553209"/>
    </source>
</evidence>
<accession>A0A7X6MEC9</accession>
<reference evidence="4 5" key="1">
    <citation type="submission" date="2020-04" db="EMBL/GenBank/DDBJ databases">
        <title>MicrobeNet Type strains.</title>
        <authorList>
            <person name="Nicholson A.C."/>
        </authorList>
    </citation>
    <scope>NUCLEOTIDE SEQUENCE [LARGE SCALE GENOMIC DNA]</scope>
    <source>
        <strain evidence="4 5">ATCC 23612</strain>
    </source>
</reference>
<dbReference type="AlphaFoldDB" id="A0A7X6MEC9"/>
<keyword evidence="5" id="KW-1185">Reference proteome</keyword>
<feature type="transmembrane region" description="Helical" evidence="2">
    <location>
        <begin position="162"/>
        <end position="190"/>
    </location>
</feature>
<gene>
    <name evidence="4" type="ORF">HGB44_10350</name>
</gene>
<dbReference type="EMBL" id="JAAXPG010000008">
    <property type="protein sequence ID" value="NKY98055.1"/>
    <property type="molecule type" value="Genomic_DNA"/>
</dbReference>
<feature type="domain" description="DUF4126" evidence="3">
    <location>
        <begin position="5"/>
        <end position="192"/>
    </location>
</feature>
<comment type="caution">
    <text evidence="4">The sequence shown here is derived from an EMBL/GenBank/DDBJ whole genome shotgun (WGS) entry which is preliminary data.</text>
</comment>
<proteinExistence type="predicted"/>
<organism evidence="4 5">
    <name type="scientific">Nocardiopsis alborubida</name>
    <dbReference type="NCBI Taxonomy" id="146802"/>
    <lineage>
        <taxon>Bacteria</taxon>
        <taxon>Bacillati</taxon>
        <taxon>Actinomycetota</taxon>
        <taxon>Actinomycetes</taxon>
        <taxon>Streptosporangiales</taxon>
        <taxon>Nocardiopsidaceae</taxon>
        <taxon>Nocardiopsis</taxon>
    </lineage>
</organism>
<evidence type="ECO:0000313" key="4">
    <source>
        <dbReference type="EMBL" id="NKY98055.1"/>
    </source>
</evidence>
<dbReference type="Pfam" id="PF13548">
    <property type="entry name" value="DUF4126"/>
    <property type="match status" value="1"/>
</dbReference>
<feature type="compositionally biased region" description="Basic and acidic residues" evidence="1">
    <location>
        <begin position="199"/>
        <end position="211"/>
    </location>
</feature>
<sequence length="231" mass="23786">MLTTLTGLGLASAAGLNAYIPLLLVGLLARFTDLVPLGESWQWIEHPATLVVLTVLLVVEFAADKIPAVDSFNDVLQTVVRPTSGGITFGAGASAVEIGEITGAASGAAAGGDGVSWWAVVAGVVVSLAFHAVKSLARPVANSVSLGCAAPVASFLEDAVSFVTSLLALLVPVLVLVVFPLMVVGGVWAVRRGRRLRRERREARDTERQGADSDTWTGADGAGPAGEHRPG</sequence>
<evidence type="ECO:0000256" key="2">
    <source>
        <dbReference type="SAM" id="Phobius"/>
    </source>
</evidence>
<keyword evidence="2" id="KW-1133">Transmembrane helix</keyword>